<comment type="caution">
    <text evidence="2">The sequence shown here is derived from an EMBL/GenBank/DDBJ whole genome shotgun (WGS) entry which is preliminary data.</text>
</comment>
<accession>A0A7I0HP97</accession>
<dbReference type="EMBL" id="RQFT01000012">
    <property type="protein sequence ID" value="TGL03283.1"/>
    <property type="molecule type" value="Genomic_DNA"/>
</dbReference>
<feature type="transmembrane region" description="Helical" evidence="1">
    <location>
        <begin position="97"/>
        <end position="117"/>
    </location>
</feature>
<feature type="transmembrane region" description="Helical" evidence="1">
    <location>
        <begin position="67"/>
        <end position="85"/>
    </location>
</feature>
<feature type="transmembrane region" description="Helical" evidence="1">
    <location>
        <begin position="37"/>
        <end position="55"/>
    </location>
</feature>
<evidence type="ECO:0000313" key="3">
    <source>
        <dbReference type="Proteomes" id="UP000297641"/>
    </source>
</evidence>
<feature type="transmembrane region" description="Helical" evidence="1">
    <location>
        <begin position="218"/>
        <end position="237"/>
    </location>
</feature>
<feature type="transmembrane region" description="Helical" evidence="1">
    <location>
        <begin position="189"/>
        <end position="206"/>
    </location>
</feature>
<dbReference type="Proteomes" id="UP000297641">
    <property type="component" value="Unassembled WGS sequence"/>
</dbReference>
<keyword evidence="1" id="KW-1133">Transmembrane helix</keyword>
<protein>
    <submittedName>
        <fullName evidence="2">Uncharacterized protein</fullName>
    </submittedName>
</protein>
<feature type="transmembrane region" description="Helical" evidence="1">
    <location>
        <begin position="123"/>
        <end position="140"/>
    </location>
</feature>
<name>A0A7I0HP97_9LEPT</name>
<feature type="transmembrane region" description="Helical" evidence="1">
    <location>
        <begin position="6"/>
        <end position="30"/>
    </location>
</feature>
<gene>
    <name evidence="2" type="ORF">EHQ43_15995</name>
</gene>
<evidence type="ECO:0000256" key="1">
    <source>
        <dbReference type="SAM" id="Phobius"/>
    </source>
</evidence>
<dbReference type="AlphaFoldDB" id="A0A7I0HP97"/>
<organism evidence="2 3">
    <name type="scientific">Leptospira bouyouniensis</name>
    <dbReference type="NCBI Taxonomy" id="2484911"/>
    <lineage>
        <taxon>Bacteria</taxon>
        <taxon>Pseudomonadati</taxon>
        <taxon>Spirochaetota</taxon>
        <taxon>Spirochaetia</taxon>
        <taxon>Leptospirales</taxon>
        <taxon>Leptospiraceae</taxon>
        <taxon>Leptospira</taxon>
    </lineage>
</organism>
<feature type="transmembrane region" description="Helical" evidence="1">
    <location>
        <begin position="165"/>
        <end position="183"/>
    </location>
</feature>
<keyword evidence="1" id="KW-0472">Membrane</keyword>
<keyword evidence="1" id="KW-0812">Transmembrane</keyword>
<evidence type="ECO:0000313" key="2">
    <source>
        <dbReference type="EMBL" id="TGL03283.1"/>
    </source>
</evidence>
<reference evidence="2 3" key="1">
    <citation type="journal article" date="2019" name="PLoS Negl. Trop. Dis.">
        <title>Revisiting the worldwide diversity of Leptospira species in the environment.</title>
        <authorList>
            <person name="Vincent A.T."/>
            <person name="Schiettekatte O."/>
            <person name="Bourhy P."/>
            <person name="Veyrier F.J."/>
            <person name="Picardeau M."/>
        </authorList>
    </citation>
    <scope>NUCLEOTIDE SEQUENCE [LARGE SCALE GENOMIC DNA]</scope>
    <source>
        <strain evidence="2 3">201800273</strain>
    </source>
</reference>
<proteinExistence type="predicted"/>
<sequence length="287" mass="33634">MANETQYIDLTLLLCYNSIAVLFVMAITYLVMYRQTLLLILVFAFTLFVCIQSFGKFFSNPMQNMGFIKLMLLLPMGLGVILLLIRLPKEIRNQYYIWYSNYINMAVLLNIFAMLFTPDGGTYRGNLSRLVCLALLIWLLQEMRKKRFQTIHFDQGLFLFRSSPLHWIFCHATYRIVLLSLPSFETQKFLLLEPLSLIVMFSLFSFHKKRFALEQYFGFADTLVVTTITVLSWYPILLPFKTNGPYIKNLNQNEWDMILIPLQLMVIGFALLAIFKNTKQIRLTTEN</sequence>
<feature type="transmembrane region" description="Helical" evidence="1">
    <location>
        <begin position="257"/>
        <end position="275"/>
    </location>
</feature>